<dbReference type="InterPro" id="IPR050699">
    <property type="entry name" value="RNA-DNA_Helicase"/>
</dbReference>
<dbReference type="OMA" id="AMDWCLE"/>
<keyword evidence="3" id="KW-0347">Helicase</keyword>
<evidence type="ECO:0000313" key="7">
    <source>
        <dbReference type="Proteomes" id="UP000007431"/>
    </source>
</evidence>
<keyword evidence="4" id="KW-0067">ATP-binding</keyword>
<organism evidence="7">
    <name type="scientific">Schizophyllum commune (strain H4-8 / FGSC 9210)</name>
    <name type="common">Split gill fungus</name>
    <dbReference type="NCBI Taxonomy" id="578458"/>
    <lineage>
        <taxon>Eukaryota</taxon>
        <taxon>Fungi</taxon>
        <taxon>Dikarya</taxon>
        <taxon>Basidiomycota</taxon>
        <taxon>Agaricomycotina</taxon>
        <taxon>Agaricomycetes</taxon>
        <taxon>Agaricomycetidae</taxon>
        <taxon>Agaricales</taxon>
        <taxon>Schizophyllaceae</taxon>
        <taxon>Schizophyllum</taxon>
    </lineage>
</organism>
<accession>D8QCR3</accession>
<dbReference type="SMART" id="SM00490">
    <property type="entry name" value="HELICc"/>
    <property type="match status" value="1"/>
</dbReference>
<dbReference type="CDD" id="cd18805">
    <property type="entry name" value="SF2_C_suv3"/>
    <property type="match status" value="1"/>
</dbReference>
<evidence type="ECO:0000256" key="4">
    <source>
        <dbReference type="ARBA" id="ARBA00022840"/>
    </source>
</evidence>
<dbReference type="STRING" id="578458.D8QCR3"/>
<evidence type="ECO:0000256" key="1">
    <source>
        <dbReference type="ARBA" id="ARBA00022741"/>
    </source>
</evidence>
<name>D8QCR3_SCHCM</name>
<dbReference type="SUPFAM" id="SSF52540">
    <property type="entry name" value="P-loop containing nucleoside triphosphate hydrolases"/>
    <property type="match status" value="1"/>
</dbReference>
<evidence type="ECO:0000259" key="5">
    <source>
        <dbReference type="PROSITE" id="PS51194"/>
    </source>
</evidence>
<evidence type="ECO:0000256" key="2">
    <source>
        <dbReference type="ARBA" id="ARBA00022801"/>
    </source>
</evidence>
<proteinExistence type="predicted"/>
<reference evidence="6 7" key="1">
    <citation type="journal article" date="2010" name="Nat. Biotechnol.">
        <title>Genome sequence of the model mushroom Schizophyllum commune.</title>
        <authorList>
            <person name="Ohm R.A."/>
            <person name="de Jong J.F."/>
            <person name="Lugones L.G."/>
            <person name="Aerts A."/>
            <person name="Kothe E."/>
            <person name="Stajich J.E."/>
            <person name="de Vries R.P."/>
            <person name="Record E."/>
            <person name="Levasseur A."/>
            <person name="Baker S.E."/>
            <person name="Bartholomew K.A."/>
            <person name="Coutinho P.M."/>
            <person name="Erdmann S."/>
            <person name="Fowler T.J."/>
            <person name="Gathman A.C."/>
            <person name="Lombard V."/>
            <person name="Henrissat B."/>
            <person name="Knabe N."/>
            <person name="Kuees U."/>
            <person name="Lilly W.W."/>
            <person name="Lindquist E."/>
            <person name="Lucas S."/>
            <person name="Magnuson J.K."/>
            <person name="Piumi F."/>
            <person name="Raudaskoski M."/>
            <person name="Salamov A."/>
            <person name="Schmutz J."/>
            <person name="Schwarze F.W.M.R."/>
            <person name="vanKuyk P.A."/>
            <person name="Horton J.S."/>
            <person name="Grigoriev I.V."/>
            <person name="Woesten H.A.B."/>
        </authorList>
    </citation>
    <scope>NUCLEOTIDE SEQUENCE [LARGE SCALE GENOMIC DNA]</scope>
    <source>
        <strain evidence="7">H4-8 / FGSC 9210</strain>
    </source>
</reference>
<gene>
    <name evidence="6" type="ORF">SCHCODRAFT_78341</name>
</gene>
<keyword evidence="2" id="KW-0378">Hydrolase</keyword>
<feature type="domain" description="Helicase C-terminal" evidence="5">
    <location>
        <begin position="237"/>
        <end position="396"/>
    </location>
</feature>
<keyword evidence="1" id="KW-0547">Nucleotide-binding</keyword>
<keyword evidence="7" id="KW-1185">Reference proteome</keyword>
<dbReference type="HOGENOM" id="CLU_010647_2_0_1"/>
<protein>
    <recommendedName>
        <fullName evidence="5">Helicase C-terminal domain-containing protein</fullName>
    </recommendedName>
</protein>
<dbReference type="Pfam" id="PF00271">
    <property type="entry name" value="Helicase_C"/>
    <property type="match status" value="1"/>
</dbReference>
<dbReference type="KEGG" id="scm:SCHCO_02510400"/>
<sequence>MEAGGVSADAIMQVRRLTAATRRPFIWEEFPHARHLKRKIIMHVGPTNSGKTHNALRALAAAKLGIYAGPLRLLAYEIWERLNLGQIVPAGMLEPPPRRPGQVAAEELADSALDFGTERPAARRDINPQYARQCNMVTGEEHKIIDPYARLSSVTIEMLSFQSSYDVAVVDEIQMIADDQRGCAWTNAVLGLAAKELHLCGEDTAIPLVQELIAQTGDELVINRYERLTPLEVEKESLKGDFSKIRKGDCVVCFSRQKIFQVKEEIEKATGLRCAVVYGGLPPEVRSEQATLFNDPDSGYDVLVGSDAIGMGLNLKIGRVVFSTCQKHDGRKQVALSLSQTKQIAGRAGRYGLHGGDKPVGYVTTLREDDMEHVRQALAAENQPLQRAGLNARNELYSAVRAALPRGSKFDLWLDALQYTSTIPSRLRYTDQEQIRRLMADVIDMEGTDTMRLVDITTFVAAPIGWRDAEQATIARRLLMLREKHMRVDLQLLLRDTGLLITLTDVERRMKRGKQGGAAAESMLMQLERLHKILSAYVWLGLRQPVQFCSAGEAEQLKHRVEAAMEWVLHALTWKGSEVADRAREVLDRRPVKQLSYEPHKMVRAFREGLGAPASMKGGRPERRA</sequence>
<dbReference type="GO" id="GO:0045025">
    <property type="term" value="C:mitochondrial degradosome"/>
    <property type="evidence" value="ECO:0007669"/>
    <property type="project" value="TreeGrafter"/>
</dbReference>
<dbReference type="GO" id="GO:0000965">
    <property type="term" value="P:mitochondrial RNA 3'-end processing"/>
    <property type="evidence" value="ECO:0007669"/>
    <property type="project" value="TreeGrafter"/>
</dbReference>
<dbReference type="GO" id="GO:0004386">
    <property type="term" value="F:helicase activity"/>
    <property type="evidence" value="ECO:0007669"/>
    <property type="project" value="UniProtKB-KW"/>
</dbReference>
<dbReference type="FunCoup" id="D8QCR3">
    <property type="interactions" value="315"/>
</dbReference>
<dbReference type="Pfam" id="PF22527">
    <property type="entry name" value="DEXQc_Suv3"/>
    <property type="match status" value="2"/>
</dbReference>
<dbReference type="EMBL" id="GL377309">
    <property type="protein sequence ID" value="EFI94976.1"/>
    <property type="molecule type" value="Genomic_DNA"/>
</dbReference>
<dbReference type="AlphaFoldDB" id="D8QCR3"/>
<evidence type="ECO:0000313" key="6">
    <source>
        <dbReference type="EMBL" id="EFI94976.1"/>
    </source>
</evidence>
<dbReference type="Gene3D" id="3.40.50.300">
    <property type="entry name" value="P-loop containing nucleotide triphosphate hydrolases"/>
    <property type="match status" value="2"/>
</dbReference>
<dbReference type="Proteomes" id="UP000007431">
    <property type="component" value="Unassembled WGS sequence"/>
</dbReference>
<dbReference type="Pfam" id="PF12513">
    <property type="entry name" value="SUV3_C"/>
    <property type="match status" value="1"/>
</dbReference>
<dbReference type="eggNOG" id="KOG0953">
    <property type="taxonomic scope" value="Eukaryota"/>
</dbReference>
<dbReference type="GO" id="GO:0016787">
    <property type="term" value="F:hydrolase activity"/>
    <property type="evidence" value="ECO:0007669"/>
    <property type="project" value="UniProtKB-KW"/>
</dbReference>
<dbReference type="InParanoid" id="D8QCR3"/>
<dbReference type="GO" id="GO:0005524">
    <property type="term" value="F:ATP binding"/>
    <property type="evidence" value="ECO:0007669"/>
    <property type="project" value="UniProtKB-KW"/>
</dbReference>
<dbReference type="InterPro" id="IPR001650">
    <property type="entry name" value="Helicase_C-like"/>
</dbReference>
<dbReference type="InterPro" id="IPR027417">
    <property type="entry name" value="P-loop_NTPase"/>
</dbReference>
<evidence type="ECO:0000256" key="3">
    <source>
        <dbReference type="ARBA" id="ARBA00022806"/>
    </source>
</evidence>
<dbReference type="GeneID" id="9591299"/>
<dbReference type="InterPro" id="IPR055206">
    <property type="entry name" value="DEXQc_SUV3"/>
</dbReference>
<dbReference type="PROSITE" id="PS51194">
    <property type="entry name" value="HELICASE_CTER"/>
    <property type="match status" value="1"/>
</dbReference>
<dbReference type="PANTHER" id="PTHR12131">
    <property type="entry name" value="ATP-DEPENDENT RNA AND DNA HELICASE"/>
    <property type="match status" value="1"/>
</dbReference>
<dbReference type="InterPro" id="IPR022192">
    <property type="entry name" value="SUV3_C"/>
</dbReference>
<dbReference type="FunFam" id="3.40.50.300:FF:000957">
    <property type="entry name" value="ATP-dependent RNA helicase SUV3L, mitochondrial"/>
    <property type="match status" value="1"/>
</dbReference>
<dbReference type="OrthoDB" id="6692397at2759"/>
<dbReference type="RefSeq" id="XP_003029879.1">
    <property type="nucleotide sequence ID" value="XM_003029833.1"/>
</dbReference>
<dbReference type="Gene3D" id="1.20.58.1080">
    <property type="match status" value="1"/>
</dbReference>
<dbReference type="VEuPathDB" id="FungiDB:SCHCODRAFT_02510400"/>
<dbReference type="PANTHER" id="PTHR12131:SF1">
    <property type="entry name" value="ATP-DEPENDENT RNA HELICASE SUPV3L1, MITOCHONDRIAL-RELATED"/>
    <property type="match status" value="1"/>
</dbReference>